<evidence type="ECO:0000313" key="1">
    <source>
        <dbReference type="EMBL" id="THV40099.1"/>
    </source>
</evidence>
<gene>
    <name evidence="1" type="ORF">FAB82_16365</name>
</gene>
<sequence length="95" mass="10290">MSDTAISETGEWTPLGTFTRDIGMGDAIRLAVERSATNPAHHRITCDEGKGPRAICTFRQPGTDSTGWTRAWHGDPLSPGILSQAREIARRANEG</sequence>
<evidence type="ECO:0000313" key="2">
    <source>
        <dbReference type="Proteomes" id="UP000308760"/>
    </source>
</evidence>
<comment type="caution">
    <text evidence="1">The sequence shown here is derived from an EMBL/GenBank/DDBJ whole genome shotgun (WGS) entry which is preliminary data.</text>
</comment>
<proteinExistence type="predicted"/>
<accession>A0A4S8QFK6</accession>
<dbReference type="Proteomes" id="UP000308760">
    <property type="component" value="Unassembled WGS sequence"/>
</dbReference>
<name>A0A4S8QFK6_9ACTN</name>
<dbReference type="RefSeq" id="WP_136535613.1">
    <property type="nucleotide sequence ID" value="NZ_STGY01000060.1"/>
</dbReference>
<dbReference type="AlphaFoldDB" id="A0A4S8QFK6"/>
<keyword evidence="2" id="KW-1185">Reference proteome</keyword>
<protein>
    <submittedName>
        <fullName evidence="1">Uncharacterized protein</fullName>
    </submittedName>
</protein>
<organism evidence="1 2">
    <name type="scientific">Glycomyces buryatensis</name>
    <dbReference type="NCBI Taxonomy" id="2570927"/>
    <lineage>
        <taxon>Bacteria</taxon>
        <taxon>Bacillati</taxon>
        <taxon>Actinomycetota</taxon>
        <taxon>Actinomycetes</taxon>
        <taxon>Glycomycetales</taxon>
        <taxon>Glycomycetaceae</taxon>
        <taxon>Glycomyces</taxon>
    </lineage>
</organism>
<dbReference type="EMBL" id="STGY01000060">
    <property type="protein sequence ID" value="THV40099.1"/>
    <property type="molecule type" value="Genomic_DNA"/>
</dbReference>
<dbReference type="OrthoDB" id="5193725at2"/>
<reference evidence="2" key="1">
    <citation type="submission" date="2019-04" db="EMBL/GenBank/DDBJ databases">
        <title>Nocardioides xinjiangensis sp. nov.</title>
        <authorList>
            <person name="Liu S."/>
        </authorList>
    </citation>
    <scope>NUCLEOTIDE SEQUENCE [LARGE SCALE GENOMIC DNA]</scope>
    <source>
        <strain evidence="2">18</strain>
    </source>
</reference>
<reference evidence="1 2" key="2">
    <citation type="submission" date="2019-05" db="EMBL/GenBank/DDBJ databases">
        <title>Glycomyces buryatensis sp. nov.</title>
        <authorList>
            <person name="Nikitina E."/>
        </authorList>
    </citation>
    <scope>NUCLEOTIDE SEQUENCE [LARGE SCALE GENOMIC DNA]</scope>
    <source>
        <strain evidence="1 2">18</strain>
    </source>
</reference>